<name>A0A9W9TV19_PENCI</name>
<dbReference type="PANTHER" id="PTHR47660">
    <property type="entry name" value="TRANSCRIPTION FACTOR WITH C2H2 AND ZN(2)-CYS(6) DNA BINDING DOMAIN (EUROFUNG)-RELATED-RELATED"/>
    <property type="match status" value="1"/>
</dbReference>
<dbReference type="GO" id="GO:0006351">
    <property type="term" value="P:DNA-templated transcription"/>
    <property type="evidence" value="ECO:0007669"/>
    <property type="project" value="InterPro"/>
</dbReference>
<dbReference type="InterPro" id="IPR007219">
    <property type="entry name" value="XnlR_reg_dom"/>
</dbReference>
<dbReference type="PANTHER" id="PTHR47660:SF7">
    <property type="entry name" value="TRANSCRIPTION FACTOR WITH C2H2 AND ZN(2)-CYS(6) DNA BINDING DOMAIN (EUROFUNG)"/>
    <property type="match status" value="1"/>
</dbReference>
<dbReference type="RefSeq" id="XP_056503524.1">
    <property type="nucleotide sequence ID" value="XM_056641030.1"/>
</dbReference>
<reference evidence="7" key="2">
    <citation type="journal article" date="2023" name="IMA Fungus">
        <title>Comparative genomic study of the Penicillium genus elucidates a diverse pangenome and 15 lateral gene transfer events.</title>
        <authorList>
            <person name="Petersen C."/>
            <person name="Sorensen T."/>
            <person name="Nielsen M.R."/>
            <person name="Sondergaard T.E."/>
            <person name="Sorensen J.L."/>
            <person name="Fitzpatrick D.A."/>
            <person name="Frisvad J.C."/>
            <person name="Nielsen K.L."/>
        </authorList>
    </citation>
    <scope>NUCLEOTIDE SEQUENCE</scope>
    <source>
        <strain evidence="7">IBT 23319</strain>
    </source>
</reference>
<gene>
    <name evidence="7" type="ORF">N7469_002110</name>
</gene>
<dbReference type="GO" id="GO:0003677">
    <property type="term" value="F:DNA binding"/>
    <property type="evidence" value="ECO:0007669"/>
    <property type="project" value="InterPro"/>
</dbReference>
<keyword evidence="5" id="KW-0539">Nucleus</keyword>
<dbReference type="EMBL" id="JAPQKT010000002">
    <property type="protein sequence ID" value="KAJ5240519.1"/>
    <property type="molecule type" value="Genomic_DNA"/>
</dbReference>
<feature type="domain" description="Xylanolytic transcriptional activator regulatory" evidence="6">
    <location>
        <begin position="116"/>
        <end position="269"/>
    </location>
</feature>
<reference evidence="7" key="1">
    <citation type="submission" date="2022-11" db="EMBL/GenBank/DDBJ databases">
        <authorList>
            <person name="Petersen C."/>
        </authorList>
    </citation>
    <scope>NUCLEOTIDE SEQUENCE</scope>
    <source>
        <strain evidence="7">IBT 23319</strain>
    </source>
</reference>
<organism evidence="7 8">
    <name type="scientific">Penicillium citrinum</name>
    <dbReference type="NCBI Taxonomy" id="5077"/>
    <lineage>
        <taxon>Eukaryota</taxon>
        <taxon>Fungi</taxon>
        <taxon>Dikarya</taxon>
        <taxon>Ascomycota</taxon>
        <taxon>Pezizomycotina</taxon>
        <taxon>Eurotiomycetes</taxon>
        <taxon>Eurotiomycetidae</taxon>
        <taxon>Eurotiales</taxon>
        <taxon>Aspergillaceae</taxon>
        <taxon>Penicillium</taxon>
    </lineage>
</organism>
<keyword evidence="4" id="KW-0804">Transcription</keyword>
<comment type="caution">
    <text evidence="7">The sequence shown here is derived from an EMBL/GenBank/DDBJ whole genome shotgun (WGS) entry which is preliminary data.</text>
</comment>
<evidence type="ECO:0000313" key="7">
    <source>
        <dbReference type="EMBL" id="KAJ5240519.1"/>
    </source>
</evidence>
<dbReference type="GO" id="GO:0008270">
    <property type="term" value="F:zinc ion binding"/>
    <property type="evidence" value="ECO:0007669"/>
    <property type="project" value="InterPro"/>
</dbReference>
<keyword evidence="8" id="KW-1185">Reference proteome</keyword>
<evidence type="ECO:0000256" key="2">
    <source>
        <dbReference type="ARBA" id="ARBA00022833"/>
    </source>
</evidence>
<dbReference type="GeneID" id="81380197"/>
<dbReference type="OrthoDB" id="1405595at2759"/>
<keyword evidence="1" id="KW-0479">Metal-binding</keyword>
<evidence type="ECO:0000313" key="8">
    <source>
        <dbReference type="Proteomes" id="UP001147733"/>
    </source>
</evidence>
<dbReference type="CDD" id="cd12148">
    <property type="entry name" value="fungal_TF_MHR"/>
    <property type="match status" value="1"/>
</dbReference>
<evidence type="ECO:0000256" key="5">
    <source>
        <dbReference type="ARBA" id="ARBA00023242"/>
    </source>
</evidence>
<dbReference type="AlphaFoldDB" id="A0A9W9TV19"/>
<protein>
    <recommendedName>
        <fullName evidence="6">Xylanolytic transcriptional activator regulatory domain-containing protein</fullName>
    </recommendedName>
</protein>
<evidence type="ECO:0000256" key="4">
    <source>
        <dbReference type="ARBA" id="ARBA00023163"/>
    </source>
</evidence>
<keyword evidence="3" id="KW-0805">Transcription regulation</keyword>
<evidence type="ECO:0000259" key="6">
    <source>
        <dbReference type="Pfam" id="PF04082"/>
    </source>
</evidence>
<sequence>MWKQILLRCLPPLTPAALAEIYNRGCSPGPNDQEALEPRHYHPTAIDVDALLRFPDLQQTDAEQIDQEDLAHVQETQQAVVDEVTKLANNLQTSALFPPFRLIRIPSAPILNAWTQLYFEHFHPVFPILHKASFGHPNTHWLLVFTVSAIGAQFSNIPQAGVCSRAMHEMIRRQSMYLCENQNKNGRELWLTQVILLNHIGLRYSGERRALEIAELLQALPVTLARRKHLFTDILATKKLSELDLSLRQRWQLWTLDEERRRTGFAIWVSSQLKFSHFQPPGNIDNRTSLLTPGLKPTSI</sequence>
<keyword evidence="2" id="KW-0862">Zinc</keyword>
<evidence type="ECO:0000256" key="1">
    <source>
        <dbReference type="ARBA" id="ARBA00022723"/>
    </source>
</evidence>
<evidence type="ECO:0000256" key="3">
    <source>
        <dbReference type="ARBA" id="ARBA00023015"/>
    </source>
</evidence>
<accession>A0A9W9TV19</accession>
<dbReference type="Pfam" id="PF04082">
    <property type="entry name" value="Fungal_trans"/>
    <property type="match status" value="1"/>
</dbReference>
<dbReference type="Proteomes" id="UP001147733">
    <property type="component" value="Unassembled WGS sequence"/>
</dbReference>
<proteinExistence type="predicted"/>